<dbReference type="AlphaFoldDB" id="A0A3P6RBS1"/>
<keyword evidence="11" id="KW-1185">Reference proteome</keyword>
<dbReference type="Gene3D" id="3.30.559.10">
    <property type="entry name" value="Chloramphenicol acetyltransferase-like domain"/>
    <property type="match status" value="2"/>
</dbReference>
<evidence type="ECO:0000256" key="1">
    <source>
        <dbReference type="ARBA" id="ARBA00005232"/>
    </source>
</evidence>
<reference evidence="10 11" key="1">
    <citation type="submission" date="2018-11" db="EMBL/GenBank/DDBJ databases">
        <authorList>
            <consortium name="Pathogen Informatics"/>
        </authorList>
    </citation>
    <scope>NUCLEOTIDE SEQUENCE [LARGE SCALE GENOMIC DNA]</scope>
</reference>
<dbReference type="PANTHER" id="PTHR22589:SF14">
    <property type="entry name" value="CHOLINE O-ACETYLTRANSFERASE"/>
    <property type="match status" value="1"/>
</dbReference>
<dbReference type="GO" id="GO:0043005">
    <property type="term" value="C:neuron projection"/>
    <property type="evidence" value="ECO:0007669"/>
    <property type="project" value="TreeGrafter"/>
</dbReference>
<comment type="similarity">
    <text evidence="1">Belongs to the carnitine/choline acetyltransferase family.</text>
</comment>
<feature type="region of interest" description="Disordered" evidence="8">
    <location>
        <begin position="253"/>
        <end position="277"/>
    </location>
</feature>
<evidence type="ECO:0000256" key="8">
    <source>
        <dbReference type="SAM" id="MobiDB-lite"/>
    </source>
</evidence>
<organism evidence="10 11">
    <name type="scientific">Anisakis simplex</name>
    <name type="common">Herring worm</name>
    <dbReference type="NCBI Taxonomy" id="6269"/>
    <lineage>
        <taxon>Eukaryota</taxon>
        <taxon>Metazoa</taxon>
        <taxon>Ecdysozoa</taxon>
        <taxon>Nematoda</taxon>
        <taxon>Chromadorea</taxon>
        <taxon>Rhabditida</taxon>
        <taxon>Spirurina</taxon>
        <taxon>Ascaridomorpha</taxon>
        <taxon>Ascaridoidea</taxon>
        <taxon>Anisakidae</taxon>
        <taxon>Anisakis</taxon>
        <taxon>Anisakis simplex complex</taxon>
    </lineage>
</organism>
<dbReference type="InterPro" id="IPR042231">
    <property type="entry name" value="Cho/carn_acyl_trans_2"/>
</dbReference>
<evidence type="ECO:0000256" key="5">
    <source>
        <dbReference type="ARBA" id="ARBA00039091"/>
    </source>
</evidence>
<dbReference type="GO" id="GO:0007274">
    <property type="term" value="P:neuromuscular synaptic transmission"/>
    <property type="evidence" value="ECO:0007669"/>
    <property type="project" value="TreeGrafter"/>
</dbReference>
<name>A0A3P6RBS1_ANISI</name>
<feature type="active site" description="Proton acceptor" evidence="7">
    <location>
        <position position="329"/>
    </location>
</feature>
<dbReference type="GO" id="GO:0004102">
    <property type="term" value="F:choline O-acetyltransferase activity"/>
    <property type="evidence" value="ECO:0007669"/>
    <property type="project" value="UniProtKB-EC"/>
</dbReference>
<dbReference type="GO" id="GO:0045202">
    <property type="term" value="C:synapse"/>
    <property type="evidence" value="ECO:0007669"/>
    <property type="project" value="GOC"/>
</dbReference>
<dbReference type="PANTHER" id="PTHR22589">
    <property type="entry name" value="CARNITINE O-ACYLTRANSFERASE"/>
    <property type="match status" value="1"/>
</dbReference>
<dbReference type="EMBL" id="UYRR01032662">
    <property type="protein sequence ID" value="VDK56407.1"/>
    <property type="molecule type" value="Genomic_DNA"/>
</dbReference>
<evidence type="ECO:0000256" key="2">
    <source>
        <dbReference type="ARBA" id="ARBA00022679"/>
    </source>
</evidence>
<dbReference type="GO" id="GO:0008292">
    <property type="term" value="P:acetylcholine biosynthetic process"/>
    <property type="evidence" value="ECO:0007669"/>
    <property type="project" value="TreeGrafter"/>
</dbReference>
<dbReference type="InterPro" id="IPR039551">
    <property type="entry name" value="Cho/carn_acyl_trans"/>
</dbReference>
<evidence type="ECO:0000256" key="6">
    <source>
        <dbReference type="ARBA" id="ARBA00040495"/>
    </source>
</evidence>
<keyword evidence="4" id="KW-0012">Acyltransferase</keyword>
<dbReference type="EC" id="2.3.1.6" evidence="5"/>
<accession>A0A3P6RBS1</accession>
<protein>
    <recommendedName>
        <fullName evidence="6">Choline O-acetyltransferase</fullName>
        <ecNumber evidence="5">2.3.1.6</ecNumber>
    </recommendedName>
</protein>
<evidence type="ECO:0000256" key="4">
    <source>
        <dbReference type="ARBA" id="ARBA00023315"/>
    </source>
</evidence>
<evidence type="ECO:0000313" key="10">
    <source>
        <dbReference type="EMBL" id="VDK56407.1"/>
    </source>
</evidence>
<keyword evidence="2" id="KW-0808">Transferase</keyword>
<evidence type="ECO:0000256" key="7">
    <source>
        <dbReference type="PIRSR" id="PIRSR600542-1"/>
    </source>
</evidence>
<keyword evidence="3" id="KW-0530">Neurotransmitter biosynthesis</keyword>
<evidence type="ECO:0000313" key="11">
    <source>
        <dbReference type="Proteomes" id="UP000267096"/>
    </source>
</evidence>
<evidence type="ECO:0000256" key="3">
    <source>
        <dbReference type="ARBA" id="ARBA00022979"/>
    </source>
</evidence>
<dbReference type="OrthoDB" id="240216at2759"/>
<dbReference type="InterPro" id="IPR023213">
    <property type="entry name" value="CAT-like_dom_sf"/>
</dbReference>
<dbReference type="Proteomes" id="UP000267096">
    <property type="component" value="Unassembled WGS sequence"/>
</dbReference>
<evidence type="ECO:0000259" key="9">
    <source>
        <dbReference type="Pfam" id="PF00755"/>
    </source>
</evidence>
<dbReference type="SUPFAM" id="SSF52777">
    <property type="entry name" value="CoA-dependent acyltransferases"/>
    <property type="match status" value="2"/>
</dbReference>
<sequence>MARYLEYARVVADGDNAAITRTEEAVTRFLKIGIELQKKLEKIAERDDNWVNRYWLPEMYLKIRLPLPMYSSPVYVFPRQTFNNLNEQLNYTAWLVRGIAEYKDLIDRRLVEREMSTGMNKVRMCMWQYDRVLGCYREPGSPVDIQHFKKVPPPTANPNWNEHVLVMCNNQAFIMSIRVDGELLAQPDIRKQLDEIVRMSENRPGGTVIPIGAATVGYRDDAAKFWSIMKEVPQNEETLALIRSAAFGVCIDRDQQSPKPTEQQPEEEEEEGGGKSWYADKNNEMSYALAGQHLLHGFGSSRAGLNRWYDTTIQVIVSSNGINGLLIEHSVVEGIVIINMGEYALRLVEKFANSSQTSQAAASANRVSVTPKALTWYVSPSAKMILRKEIEVFDRLAKNLELRVLEFKDFGKNFIKSCAISPDGFVQLSMQLAYYRLHGRLVSTYESASIRRFLQGRVDNIRAATPEALLWVETMMSRRKSLALKRKLFEEAAKKQALMTVENISGFGIDNHLCALYVLASEQVRQGKLPRLPDIFTDPFFFVIFKSFSEFVSFKKFPHSNFAALLTTPKTGEWVSQNAKFPDIFFSKKFFTANGTTFLFQVTTTVKNTYLCYGPVVDDGYGCSYNIQADSIIYAPSAYRSCKSTDVDKFKGALVESLRDMKMLVTGLNQ</sequence>
<dbReference type="Gene3D" id="3.30.559.70">
    <property type="entry name" value="Choline/Carnitine o-acyltransferase, domain 2"/>
    <property type="match status" value="1"/>
</dbReference>
<dbReference type="GO" id="GO:0005737">
    <property type="term" value="C:cytoplasm"/>
    <property type="evidence" value="ECO:0007669"/>
    <property type="project" value="TreeGrafter"/>
</dbReference>
<proteinExistence type="inferred from homology"/>
<dbReference type="InterPro" id="IPR000542">
    <property type="entry name" value="Carn_acyl_trans"/>
</dbReference>
<gene>
    <name evidence="10" type="ORF">ASIM_LOCUS15916</name>
</gene>
<feature type="domain" description="Choline/carnitine acyltransferase" evidence="9">
    <location>
        <begin position="1"/>
        <end position="655"/>
    </location>
</feature>
<dbReference type="Pfam" id="PF00755">
    <property type="entry name" value="Carn_acyltransf"/>
    <property type="match status" value="1"/>
</dbReference>